<keyword evidence="4 5" id="KW-0808">Transferase</keyword>
<dbReference type="InterPro" id="IPR000101">
    <property type="entry name" value="GGT_peptidase"/>
</dbReference>
<keyword evidence="4 5" id="KW-0012">Acyltransferase</keyword>
<name>A0ABR6R293_RHITR</name>
<protein>
    <recommendedName>
        <fullName evidence="4">Glutathione hydrolase proenzyme</fullName>
        <ecNumber evidence="4">2.3.2.2</ecNumber>
        <ecNumber evidence="4">3.4.19.13</ecNumber>
    </recommendedName>
    <component>
        <recommendedName>
            <fullName evidence="4">Glutathione hydrolase large chain</fullName>
        </recommendedName>
    </component>
    <component>
        <recommendedName>
            <fullName evidence="4">Glutathione hydrolase small chain</fullName>
        </recommendedName>
    </component>
</protein>
<dbReference type="Gene3D" id="3.60.20.40">
    <property type="match status" value="1"/>
</dbReference>
<dbReference type="EMBL" id="JACHBF010000010">
    <property type="protein sequence ID" value="MBB6493286.1"/>
    <property type="molecule type" value="Genomic_DNA"/>
</dbReference>
<dbReference type="EC" id="2.3.2.2" evidence="4"/>
<keyword evidence="6" id="KW-1185">Reference proteome</keyword>
<evidence type="ECO:0000256" key="3">
    <source>
        <dbReference type="ARBA" id="ARBA00047417"/>
    </source>
</evidence>
<organism evidence="5 6">
    <name type="scientific">Rhizobium tropici</name>
    <dbReference type="NCBI Taxonomy" id="398"/>
    <lineage>
        <taxon>Bacteria</taxon>
        <taxon>Pseudomonadati</taxon>
        <taxon>Pseudomonadota</taxon>
        <taxon>Alphaproteobacteria</taxon>
        <taxon>Hyphomicrobiales</taxon>
        <taxon>Rhizobiaceae</taxon>
        <taxon>Rhizobium/Agrobacterium group</taxon>
        <taxon>Rhizobium</taxon>
    </lineage>
</organism>
<accession>A0ABR6R293</accession>
<comment type="pathway">
    <text evidence="4">Sulfur metabolism; glutathione metabolism.</text>
</comment>
<evidence type="ECO:0000313" key="5">
    <source>
        <dbReference type="EMBL" id="MBB6493286.1"/>
    </source>
</evidence>
<dbReference type="EC" id="3.4.19.13" evidence="4"/>
<keyword evidence="4" id="KW-0317">Glutathione biosynthesis</keyword>
<reference evidence="5 6" key="1">
    <citation type="submission" date="2020-08" db="EMBL/GenBank/DDBJ databases">
        <title>Genomic Encyclopedia of Type Strains, Phase IV (KMG-V): Genome sequencing to study the core and pangenomes of soil and plant-associated prokaryotes.</title>
        <authorList>
            <person name="Whitman W."/>
        </authorList>
    </citation>
    <scope>NUCLEOTIDE SEQUENCE [LARGE SCALE GENOMIC DNA]</scope>
    <source>
        <strain evidence="5 6">SEMIA 4059</strain>
    </source>
</reference>
<dbReference type="Gene3D" id="1.10.246.130">
    <property type="match status" value="1"/>
</dbReference>
<proteinExistence type="inferred from homology"/>
<keyword evidence="4 5" id="KW-0378">Hydrolase</keyword>
<comment type="similarity">
    <text evidence="4">Belongs to the gamma-glutamyltransferase family.</text>
</comment>
<dbReference type="Pfam" id="PF01019">
    <property type="entry name" value="G_glu_transpept"/>
    <property type="match status" value="1"/>
</dbReference>
<dbReference type="InterPro" id="IPR052896">
    <property type="entry name" value="GGT-like_enzyme"/>
</dbReference>
<comment type="PTM">
    <text evidence="4">Cleaved by autocatalysis into a large and a small subunit.</text>
</comment>
<comment type="caution">
    <text evidence="5">The sequence shown here is derived from an EMBL/GenBank/DDBJ whole genome shotgun (WGS) entry which is preliminary data.</text>
</comment>
<dbReference type="NCBIfam" id="TIGR00066">
    <property type="entry name" value="g_glut_trans"/>
    <property type="match status" value="1"/>
</dbReference>
<evidence type="ECO:0000256" key="4">
    <source>
        <dbReference type="RuleBase" id="RU368036"/>
    </source>
</evidence>
<dbReference type="Proteomes" id="UP000526625">
    <property type="component" value="Unassembled WGS sequence"/>
</dbReference>
<dbReference type="InterPro" id="IPR029055">
    <property type="entry name" value="Ntn_hydrolases_N"/>
</dbReference>
<dbReference type="PRINTS" id="PR01210">
    <property type="entry name" value="GGTRANSPTASE"/>
</dbReference>
<dbReference type="PANTHER" id="PTHR43881:SF1">
    <property type="entry name" value="GAMMA-GLUTAMYLTRANSPEPTIDASE (AFU_ORTHOLOGUE AFUA_4G13580)"/>
    <property type="match status" value="1"/>
</dbReference>
<evidence type="ECO:0000256" key="2">
    <source>
        <dbReference type="ARBA" id="ARBA00001089"/>
    </source>
</evidence>
<dbReference type="InterPro" id="IPR043137">
    <property type="entry name" value="GGT_ssub_C"/>
</dbReference>
<comment type="subunit">
    <text evidence="4">This enzyme consists of two polypeptide chains, which are synthesized in precursor form from a single polypeptide.</text>
</comment>
<keyword evidence="4" id="KW-0865">Zymogen</keyword>
<dbReference type="GO" id="GO:0103068">
    <property type="term" value="F:leukotriene C4 gamma-glutamyl transferase activity"/>
    <property type="evidence" value="ECO:0007669"/>
    <property type="project" value="UniProtKB-EC"/>
</dbReference>
<gene>
    <name evidence="5" type="ORF">GGD45_003712</name>
</gene>
<comment type="catalytic activity">
    <reaction evidence="3 4">
        <text>an N-terminal (5-L-glutamyl)-[peptide] + an alpha-amino acid = 5-L-glutamyl amino acid + an N-terminal L-alpha-aminoacyl-[peptide]</text>
        <dbReference type="Rhea" id="RHEA:23904"/>
        <dbReference type="Rhea" id="RHEA-COMP:9780"/>
        <dbReference type="Rhea" id="RHEA-COMP:9795"/>
        <dbReference type="ChEBI" id="CHEBI:77644"/>
        <dbReference type="ChEBI" id="CHEBI:78597"/>
        <dbReference type="ChEBI" id="CHEBI:78599"/>
        <dbReference type="ChEBI" id="CHEBI:78608"/>
        <dbReference type="EC" id="2.3.2.2"/>
    </reaction>
</comment>
<sequence length="532" mass="56929">MTMRNFETPGRSIAVGRNGMAATSHPMATMTAIEILKSGGRAIDAAVGACAVQCVVEAGSTGVGGDCFALLTANGTDQVVAYNGSGRTPAAARYEWYKDNGITAIDRSSPHAVTIPGAVDAWTRLVADHGRMPIAEILAPAIALARDGYGITPRVAADISNQRDLLLRDPPTRRIFLTDDQVPAVGSVQRQPELAQTLEAIGISGRDGFYRGPVAEDMLTKLKSLGGLHTAEDFASAAGEYVKPISATYRGWTVHECPPNGQGIIALMILRILERFERKGDPLSADNLHIEVEATRLAYAARDRWLAESETSLVPVEHLLSDQFIDSLAAKIDLQKAVDAGAIIDGVEHSDTVYISVVDKDRNVASFINSIFHPYGSGLMAPKSGVLFHNRGQSFVIRDGHPNAIGPRKRPMHTIIPGLVTRAGKSVLSFGVMGGHYQAMGHAHFLSKLFDYDLDIQSAIDLPRLFPLPGTATVEIEALLRSAIGNDLEARGFKVVAPKWAIGGAQAIWIDDQNGTLLGASDHRKDGCALGY</sequence>
<dbReference type="InterPro" id="IPR043138">
    <property type="entry name" value="GGT_lsub"/>
</dbReference>
<evidence type="ECO:0000256" key="1">
    <source>
        <dbReference type="ARBA" id="ARBA00001049"/>
    </source>
</evidence>
<dbReference type="GO" id="GO:0036374">
    <property type="term" value="F:glutathione hydrolase activity"/>
    <property type="evidence" value="ECO:0007669"/>
    <property type="project" value="UniProtKB-EC"/>
</dbReference>
<comment type="catalytic activity">
    <reaction evidence="2 4">
        <text>glutathione + H2O = L-cysteinylglycine + L-glutamate</text>
        <dbReference type="Rhea" id="RHEA:28807"/>
        <dbReference type="ChEBI" id="CHEBI:15377"/>
        <dbReference type="ChEBI" id="CHEBI:29985"/>
        <dbReference type="ChEBI" id="CHEBI:57925"/>
        <dbReference type="ChEBI" id="CHEBI:61694"/>
        <dbReference type="EC" id="3.4.19.13"/>
    </reaction>
</comment>
<evidence type="ECO:0000313" key="6">
    <source>
        <dbReference type="Proteomes" id="UP000526625"/>
    </source>
</evidence>
<comment type="catalytic activity">
    <reaction evidence="1 4">
        <text>an S-substituted glutathione + H2O = an S-substituted L-cysteinylglycine + L-glutamate</text>
        <dbReference type="Rhea" id="RHEA:59468"/>
        <dbReference type="ChEBI" id="CHEBI:15377"/>
        <dbReference type="ChEBI" id="CHEBI:29985"/>
        <dbReference type="ChEBI" id="CHEBI:90779"/>
        <dbReference type="ChEBI" id="CHEBI:143103"/>
        <dbReference type="EC" id="3.4.19.13"/>
    </reaction>
</comment>
<dbReference type="PANTHER" id="PTHR43881">
    <property type="entry name" value="GAMMA-GLUTAMYLTRANSPEPTIDASE (AFU_ORTHOLOGUE AFUA_4G13580)"/>
    <property type="match status" value="1"/>
</dbReference>
<dbReference type="SUPFAM" id="SSF56235">
    <property type="entry name" value="N-terminal nucleophile aminohydrolases (Ntn hydrolases)"/>
    <property type="match status" value="1"/>
</dbReference>